<feature type="compositionally biased region" description="Low complexity" evidence="1">
    <location>
        <begin position="92"/>
        <end position="110"/>
    </location>
</feature>
<gene>
    <name evidence="2" type="ORF">JD78_00831</name>
</gene>
<dbReference type="AlphaFoldDB" id="A0A562IN58"/>
<organism evidence="2 3">
    <name type="scientific">Modestobacter roseus</name>
    <dbReference type="NCBI Taxonomy" id="1181884"/>
    <lineage>
        <taxon>Bacteria</taxon>
        <taxon>Bacillati</taxon>
        <taxon>Actinomycetota</taxon>
        <taxon>Actinomycetes</taxon>
        <taxon>Geodermatophilales</taxon>
        <taxon>Geodermatophilaceae</taxon>
        <taxon>Modestobacter</taxon>
    </lineage>
</organism>
<comment type="caution">
    <text evidence="2">The sequence shown here is derived from an EMBL/GenBank/DDBJ whole genome shotgun (WGS) entry which is preliminary data.</text>
</comment>
<evidence type="ECO:0000313" key="3">
    <source>
        <dbReference type="Proteomes" id="UP000321490"/>
    </source>
</evidence>
<name>A0A562IN58_9ACTN</name>
<proteinExistence type="predicted"/>
<feature type="region of interest" description="Disordered" evidence="1">
    <location>
        <begin position="92"/>
        <end position="142"/>
    </location>
</feature>
<dbReference type="OrthoDB" id="5196858at2"/>
<accession>A0A562IN58</accession>
<sequence>MTAPGQDWIEQARRLVAGLAEHPAAEKLAAGGLAGALGGLLGGAATSTGAQDHPVGDCRWCPVCTGLAALRERRPDVVDAVADVLVTAAEALRAHAGTGARDATDPTTPDDGAREPGAPASTEEPVSHPHPRTARVQRIDVA</sequence>
<dbReference type="EMBL" id="VLKF01000001">
    <property type="protein sequence ID" value="TWH72320.1"/>
    <property type="molecule type" value="Genomic_DNA"/>
</dbReference>
<protein>
    <submittedName>
        <fullName evidence="2">Uncharacterized protein</fullName>
    </submittedName>
</protein>
<dbReference type="Proteomes" id="UP000321490">
    <property type="component" value="Unassembled WGS sequence"/>
</dbReference>
<evidence type="ECO:0000313" key="2">
    <source>
        <dbReference type="EMBL" id="TWH72320.1"/>
    </source>
</evidence>
<dbReference type="RefSeq" id="WP_153357115.1">
    <property type="nucleotide sequence ID" value="NZ_ML762480.1"/>
</dbReference>
<evidence type="ECO:0000256" key="1">
    <source>
        <dbReference type="SAM" id="MobiDB-lite"/>
    </source>
</evidence>
<reference evidence="2 3" key="1">
    <citation type="submission" date="2019-07" db="EMBL/GenBank/DDBJ databases">
        <title>R&amp;d 2014.</title>
        <authorList>
            <person name="Klenk H.-P."/>
        </authorList>
    </citation>
    <scope>NUCLEOTIDE SEQUENCE [LARGE SCALE GENOMIC DNA]</scope>
    <source>
        <strain evidence="2 3">DSM 45764</strain>
    </source>
</reference>
<keyword evidence="3" id="KW-1185">Reference proteome</keyword>